<feature type="compositionally biased region" description="Acidic residues" evidence="1">
    <location>
        <begin position="19"/>
        <end position="32"/>
    </location>
</feature>
<dbReference type="Proteomes" id="UP001310022">
    <property type="component" value="Unassembled WGS sequence"/>
</dbReference>
<dbReference type="AlphaFoldDB" id="A0AAN4W4H6"/>
<dbReference type="Gene3D" id="2.60.120.200">
    <property type="match status" value="1"/>
</dbReference>
<comment type="caution">
    <text evidence="3">The sequence shown here is derived from an EMBL/GenBank/DDBJ whole genome shotgun (WGS) entry which is preliminary data.</text>
</comment>
<evidence type="ECO:0000256" key="1">
    <source>
        <dbReference type="SAM" id="MobiDB-lite"/>
    </source>
</evidence>
<dbReference type="Gene3D" id="2.60.120.260">
    <property type="entry name" value="Galactose-binding domain-like"/>
    <property type="match status" value="1"/>
</dbReference>
<proteinExistence type="predicted"/>
<organism evidence="3 4">
    <name type="scientific">Persicobacter diffluens</name>
    <dbReference type="NCBI Taxonomy" id="981"/>
    <lineage>
        <taxon>Bacteria</taxon>
        <taxon>Pseudomonadati</taxon>
        <taxon>Bacteroidota</taxon>
        <taxon>Cytophagia</taxon>
        <taxon>Cytophagales</taxon>
        <taxon>Persicobacteraceae</taxon>
        <taxon>Persicobacter</taxon>
    </lineage>
</organism>
<feature type="region of interest" description="Disordered" evidence="1">
    <location>
        <begin position="13"/>
        <end position="32"/>
    </location>
</feature>
<dbReference type="GO" id="GO:0005975">
    <property type="term" value="P:carbohydrate metabolic process"/>
    <property type="evidence" value="ECO:0007669"/>
    <property type="project" value="UniProtKB-ARBA"/>
</dbReference>
<evidence type="ECO:0000259" key="2">
    <source>
        <dbReference type="Pfam" id="PF08787"/>
    </source>
</evidence>
<feature type="domain" description="Alginate lyase 2" evidence="2">
    <location>
        <begin position="179"/>
        <end position="409"/>
    </location>
</feature>
<dbReference type="InterPro" id="IPR013320">
    <property type="entry name" value="ConA-like_dom_sf"/>
</dbReference>
<keyword evidence="4" id="KW-1185">Reference proteome</keyword>
<dbReference type="GO" id="GO:0004553">
    <property type="term" value="F:hydrolase activity, hydrolyzing O-glycosyl compounds"/>
    <property type="evidence" value="ECO:0007669"/>
    <property type="project" value="UniProtKB-ARBA"/>
</dbReference>
<dbReference type="InterPro" id="IPR014895">
    <property type="entry name" value="Alginate_lyase_2"/>
</dbReference>
<evidence type="ECO:0000313" key="4">
    <source>
        <dbReference type="Proteomes" id="UP001310022"/>
    </source>
</evidence>
<gene>
    <name evidence="3" type="ORF">PEDI_46790</name>
</gene>
<reference evidence="3 4" key="1">
    <citation type="submission" date="2021-12" db="EMBL/GenBank/DDBJ databases">
        <title>Genome sequencing of bacteria with rrn-lacking chromosome and rrn-plasmid.</title>
        <authorList>
            <person name="Anda M."/>
            <person name="Iwasaki W."/>
        </authorList>
    </citation>
    <scope>NUCLEOTIDE SEQUENCE [LARGE SCALE GENOMIC DNA]</scope>
    <source>
        <strain evidence="3 4">NBRC 15940</strain>
    </source>
</reference>
<dbReference type="Pfam" id="PF08787">
    <property type="entry name" value="Alginate_lyase2"/>
    <property type="match status" value="1"/>
</dbReference>
<sequence length="413" mass="46913">MACVGHEPNLAIPSLPDLELPDADEEDAEEDENERINLFIVDAGLEQTDFPDWQSQEVNNSSITYSGKNAVKFAREGAYISQEIAISPNETYVLQVYLKGSGQLWAEVGGQYYTIEGNFTSYTLLSLHFSVGDFDAITIGGSWFETEGRMDDFSIDYADEVEEEIPVEDVFPTDIIPSLTQWKISLPVDENGNDSRDAAHVEERNNQAFEIKDDHLIDYQYDPYFTVQDGEVAFMAHCAGATTRGSKYPRSELRQRVGGGDNYWSVHQYQYLKTQLRVVHLPEVKPEVCMVQIHGPEDEPLRVQYSERKHGLHIIWNETNKEETELAYTLGELLEVEVTVAHGSITCRIENLDRGESWSKTYLSEDQTGYFKVGCYTQSSIFLSEFNSSFTENEPLTAYGQVNVRSIELKETY</sequence>
<accession>A0AAN4W4H6</accession>
<name>A0AAN4W4H6_9BACT</name>
<protein>
    <recommendedName>
        <fullName evidence="2">Alginate lyase 2 domain-containing protein</fullName>
    </recommendedName>
</protein>
<dbReference type="SUPFAM" id="SSF49899">
    <property type="entry name" value="Concanavalin A-like lectins/glucanases"/>
    <property type="match status" value="1"/>
</dbReference>
<evidence type="ECO:0000313" key="3">
    <source>
        <dbReference type="EMBL" id="GJM64127.1"/>
    </source>
</evidence>
<dbReference type="EMBL" id="BQKE01000004">
    <property type="protein sequence ID" value="GJM64127.1"/>
    <property type="molecule type" value="Genomic_DNA"/>
</dbReference>